<keyword evidence="2" id="KW-1185">Reference proteome</keyword>
<evidence type="ECO:0000313" key="2">
    <source>
        <dbReference type="Proteomes" id="UP000516304"/>
    </source>
</evidence>
<dbReference type="Proteomes" id="UP000516304">
    <property type="component" value="Chromosome TIRI35C"/>
</dbReference>
<name>A0A7G2D998_9EURY</name>
<dbReference type="RefSeq" id="WP_188201522.1">
    <property type="nucleotide sequence ID" value="NZ_LR881183.1"/>
</dbReference>
<proteinExistence type="predicted"/>
<reference evidence="1 2" key="1">
    <citation type="submission" date="2020-09" db="EMBL/GenBank/DDBJ databases">
        <authorList>
            <person name="Courtine D."/>
        </authorList>
    </citation>
    <scope>NUCLEOTIDE SEQUENCE [LARGE SCALE GENOMIC DNA]</scope>
    <source>
        <strain evidence="1 2">IRI35c</strain>
    </source>
</reference>
<dbReference type="KEGG" id="tcq:TIRI35C_0362"/>
<organism evidence="1 2">
    <name type="scientific">Thermococcus camini</name>
    <dbReference type="NCBI Taxonomy" id="2016373"/>
    <lineage>
        <taxon>Archaea</taxon>
        <taxon>Methanobacteriati</taxon>
        <taxon>Methanobacteriota</taxon>
        <taxon>Thermococci</taxon>
        <taxon>Thermococcales</taxon>
        <taxon>Thermococcaceae</taxon>
        <taxon>Thermococcus</taxon>
    </lineage>
</organism>
<dbReference type="AlphaFoldDB" id="A0A7G2D998"/>
<accession>A0A7G2D998</accession>
<protein>
    <submittedName>
        <fullName evidence="1">Uncharacterized protein</fullName>
    </submittedName>
</protein>
<dbReference type="GeneID" id="58918093"/>
<sequence>MKRPGLVILFLLLLTPQVSAVNVWEHINTSREMYSVSVTAFTSGKPPKDPLNHSAITVVEIRYVLDEEHVFSVSYSAYDGKWAEEVSPRYPQYWDKTPFNFSVWNTTEVLAEYQWGLENYLPNITGEVVDGVEWPEKYWVRRISRWEVWINASKFQVTLYGDCTEICVYITFQCRNPENMTCNWSEPIVETHSMIPPTTTTTPKQEEKTCGPGLLIGLVLITLLTKQKR</sequence>
<evidence type="ECO:0000313" key="1">
    <source>
        <dbReference type="EMBL" id="CAD5243516.1"/>
    </source>
</evidence>
<gene>
    <name evidence="1" type="ORF">TIRI35C_0362</name>
</gene>
<dbReference type="EMBL" id="LR881183">
    <property type="protein sequence ID" value="CAD5243516.1"/>
    <property type="molecule type" value="Genomic_DNA"/>
</dbReference>